<dbReference type="EMBL" id="MFKF01000012">
    <property type="protein sequence ID" value="OGG57166.1"/>
    <property type="molecule type" value="Genomic_DNA"/>
</dbReference>
<evidence type="ECO:0000313" key="2">
    <source>
        <dbReference type="Proteomes" id="UP000178606"/>
    </source>
</evidence>
<organism evidence="1 2">
    <name type="scientific">Handelsmanbacteria sp. (strain RIFCSPLOWO2_12_FULL_64_10)</name>
    <dbReference type="NCBI Taxonomy" id="1817868"/>
    <lineage>
        <taxon>Bacteria</taxon>
        <taxon>Candidatus Handelsmaniibacteriota</taxon>
    </lineage>
</organism>
<comment type="caution">
    <text evidence="1">The sequence shown here is derived from an EMBL/GenBank/DDBJ whole genome shotgun (WGS) entry which is preliminary data.</text>
</comment>
<dbReference type="InterPro" id="IPR006135">
    <property type="entry name" value="T3SS_substrate_exporter"/>
</dbReference>
<proteinExistence type="predicted"/>
<dbReference type="PANTHER" id="PTHR30531">
    <property type="entry name" value="FLAGELLAR BIOSYNTHETIC PROTEIN FLHB"/>
    <property type="match status" value="1"/>
</dbReference>
<dbReference type="SUPFAM" id="SSF160544">
    <property type="entry name" value="EscU C-terminal domain-like"/>
    <property type="match status" value="1"/>
</dbReference>
<dbReference type="Proteomes" id="UP000178606">
    <property type="component" value="Unassembled WGS sequence"/>
</dbReference>
<evidence type="ECO:0000313" key="1">
    <source>
        <dbReference type="EMBL" id="OGG57166.1"/>
    </source>
</evidence>
<protein>
    <recommendedName>
        <fullName evidence="3">Flagellar biosynthesis protein FlhB</fullName>
    </recommendedName>
</protein>
<reference evidence="1 2" key="1">
    <citation type="journal article" date="2016" name="Nat. Commun.">
        <title>Thousands of microbial genomes shed light on interconnected biogeochemical processes in an aquifer system.</title>
        <authorList>
            <person name="Anantharaman K."/>
            <person name="Brown C.T."/>
            <person name="Hug L.A."/>
            <person name="Sharon I."/>
            <person name="Castelle C.J."/>
            <person name="Probst A.J."/>
            <person name="Thomas B.C."/>
            <person name="Singh A."/>
            <person name="Wilkins M.J."/>
            <person name="Karaoz U."/>
            <person name="Brodie E.L."/>
            <person name="Williams K.H."/>
            <person name="Hubbard S.S."/>
            <person name="Banfield J.F."/>
        </authorList>
    </citation>
    <scope>NUCLEOTIDE SEQUENCE [LARGE SCALE GENOMIC DNA]</scope>
    <source>
        <strain evidence="2">RIFCSPLOWO2_12_FULL_64_10</strain>
    </source>
</reference>
<dbReference type="Pfam" id="PF01312">
    <property type="entry name" value="Bac_export_2"/>
    <property type="match status" value="1"/>
</dbReference>
<dbReference type="AlphaFoldDB" id="A0A1F6D6X4"/>
<dbReference type="InterPro" id="IPR029025">
    <property type="entry name" value="T3SS_substrate_exporter_C"/>
</dbReference>
<evidence type="ECO:0008006" key="3">
    <source>
        <dbReference type="Google" id="ProtNLM"/>
    </source>
</evidence>
<gene>
    <name evidence="1" type="ORF">A3F84_04215</name>
</gene>
<dbReference type="GO" id="GO:0005886">
    <property type="term" value="C:plasma membrane"/>
    <property type="evidence" value="ECO:0007669"/>
    <property type="project" value="TreeGrafter"/>
</dbReference>
<sequence length="100" mass="11101">MSKRDATSRRKAAAALRYRRDSDAAPRVTAAGRGLIAEKIIALAKEAGIPIHEDASLVEVLARLDVGSEIPVELYRAVAEILTFVYRMDRRWKEAHAEKA</sequence>
<accession>A0A1F6D6X4</accession>
<name>A0A1F6D6X4_HANXR</name>
<dbReference type="PANTHER" id="PTHR30531:SF12">
    <property type="entry name" value="FLAGELLAR BIOSYNTHETIC PROTEIN FLHB"/>
    <property type="match status" value="1"/>
</dbReference>
<dbReference type="GO" id="GO:0009306">
    <property type="term" value="P:protein secretion"/>
    <property type="evidence" value="ECO:0007669"/>
    <property type="project" value="InterPro"/>
</dbReference>
<dbReference type="Gene3D" id="3.40.1690.10">
    <property type="entry name" value="secretion proteins EscU"/>
    <property type="match status" value="1"/>
</dbReference>